<name>A0A381VR23_9ZZZZ</name>
<sequence length="128" mass="13895">MLIAGFIAGSNSSITILSRPPQSAFATHARTSASERPGGACFASTHARAPGLPCPPAEKGVSQSRILKWANRSRFFERGVPSRLLERPGPAPPIERRDQPRPQRHGEDRASQAREEEKPAGLFYAVPL</sequence>
<gene>
    <name evidence="2" type="ORF">METZ01_LOCUS95624</name>
</gene>
<dbReference type="EMBL" id="UINC01009541">
    <property type="protein sequence ID" value="SVA42770.1"/>
    <property type="molecule type" value="Genomic_DNA"/>
</dbReference>
<proteinExistence type="predicted"/>
<reference evidence="2" key="1">
    <citation type="submission" date="2018-05" db="EMBL/GenBank/DDBJ databases">
        <authorList>
            <person name="Lanie J.A."/>
            <person name="Ng W.-L."/>
            <person name="Kazmierczak K.M."/>
            <person name="Andrzejewski T.M."/>
            <person name="Davidsen T.M."/>
            <person name="Wayne K.J."/>
            <person name="Tettelin H."/>
            <person name="Glass J.I."/>
            <person name="Rusch D."/>
            <person name="Podicherti R."/>
            <person name="Tsui H.-C.T."/>
            <person name="Winkler M.E."/>
        </authorList>
    </citation>
    <scope>NUCLEOTIDE SEQUENCE</scope>
</reference>
<dbReference type="AlphaFoldDB" id="A0A381VR23"/>
<evidence type="ECO:0000256" key="1">
    <source>
        <dbReference type="SAM" id="MobiDB-lite"/>
    </source>
</evidence>
<feature type="region of interest" description="Disordered" evidence="1">
    <location>
        <begin position="80"/>
        <end position="128"/>
    </location>
</feature>
<feature type="compositionally biased region" description="Basic and acidic residues" evidence="1">
    <location>
        <begin position="94"/>
        <end position="119"/>
    </location>
</feature>
<organism evidence="2">
    <name type="scientific">marine metagenome</name>
    <dbReference type="NCBI Taxonomy" id="408172"/>
    <lineage>
        <taxon>unclassified sequences</taxon>
        <taxon>metagenomes</taxon>
        <taxon>ecological metagenomes</taxon>
    </lineage>
</organism>
<evidence type="ECO:0000313" key="2">
    <source>
        <dbReference type="EMBL" id="SVA42770.1"/>
    </source>
</evidence>
<protein>
    <submittedName>
        <fullName evidence="2">Uncharacterized protein</fullName>
    </submittedName>
</protein>
<accession>A0A381VR23</accession>